<organism evidence="6 7">
    <name type="scientific">Dyadobacter frigoris</name>
    <dbReference type="NCBI Taxonomy" id="2576211"/>
    <lineage>
        <taxon>Bacteria</taxon>
        <taxon>Pseudomonadati</taxon>
        <taxon>Bacteroidota</taxon>
        <taxon>Cytophagia</taxon>
        <taxon>Cytophagales</taxon>
        <taxon>Spirosomataceae</taxon>
        <taxon>Dyadobacter</taxon>
    </lineage>
</organism>
<dbReference type="Gene3D" id="3.40.630.10">
    <property type="entry name" value="Zn peptidases"/>
    <property type="match status" value="1"/>
</dbReference>
<keyword evidence="3" id="KW-0378">Hydrolase</keyword>
<dbReference type="GO" id="GO:0016811">
    <property type="term" value="F:hydrolase activity, acting on carbon-nitrogen (but not peptide) bonds, in linear amides"/>
    <property type="evidence" value="ECO:0007669"/>
    <property type="project" value="InterPro"/>
</dbReference>
<dbReference type="Proteomes" id="UP000304900">
    <property type="component" value="Unassembled WGS sequence"/>
</dbReference>
<name>A0A4U6CYS8_9BACT</name>
<evidence type="ECO:0000256" key="1">
    <source>
        <dbReference type="ARBA" id="ARBA00001947"/>
    </source>
</evidence>
<evidence type="ECO:0000313" key="7">
    <source>
        <dbReference type="Proteomes" id="UP000304900"/>
    </source>
</evidence>
<protein>
    <submittedName>
        <fullName evidence="6">Succinylglutamate desuccinylase</fullName>
    </submittedName>
</protein>
<dbReference type="SUPFAM" id="SSF53187">
    <property type="entry name" value="Zn-dependent exopeptidases"/>
    <property type="match status" value="1"/>
</dbReference>
<comment type="caution">
    <text evidence="6">The sequence shown here is derived from an EMBL/GenBank/DDBJ whole genome shotgun (WGS) entry which is preliminary data.</text>
</comment>
<evidence type="ECO:0000256" key="2">
    <source>
        <dbReference type="ARBA" id="ARBA00022723"/>
    </source>
</evidence>
<dbReference type="CDD" id="cd06230">
    <property type="entry name" value="M14_ASTE_ASPA_like"/>
    <property type="match status" value="1"/>
</dbReference>
<keyword evidence="7" id="KW-1185">Reference proteome</keyword>
<dbReference type="PANTHER" id="PTHR37326:SF1">
    <property type="entry name" value="BLL3975 PROTEIN"/>
    <property type="match status" value="1"/>
</dbReference>
<dbReference type="InterPro" id="IPR055438">
    <property type="entry name" value="AstE_AspA_cat"/>
</dbReference>
<proteinExistence type="predicted"/>
<evidence type="ECO:0000256" key="3">
    <source>
        <dbReference type="ARBA" id="ARBA00022801"/>
    </source>
</evidence>
<evidence type="ECO:0000256" key="4">
    <source>
        <dbReference type="ARBA" id="ARBA00022833"/>
    </source>
</evidence>
<dbReference type="RefSeq" id="WP_137342811.1">
    <property type="nucleotide sequence ID" value="NZ_SZVO01000013.1"/>
</dbReference>
<dbReference type="GO" id="GO:0046872">
    <property type="term" value="F:metal ion binding"/>
    <property type="evidence" value="ECO:0007669"/>
    <property type="project" value="UniProtKB-KW"/>
</dbReference>
<feature type="domain" description="Succinylglutamate desuccinylase/Aspartoacylase catalytic" evidence="5">
    <location>
        <begin position="18"/>
        <end position="201"/>
    </location>
</feature>
<dbReference type="OrthoDB" id="9782876at2"/>
<dbReference type="AlphaFoldDB" id="A0A4U6CYS8"/>
<dbReference type="GO" id="GO:0016788">
    <property type="term" value="F:hydrolase activity, acting on ester bonds"/>
    <property type="evidence" value="ECO:0007669"/>
    <property type="project" value="InterPro"/>
</dbReference>
<evidence type="ECO:0000259" key="5">
    <source>
        <dbReference type="Pfam" id="PF24827"/>
    </source>
</evidence>
<keyword evidence="4" id="KW-0862">Zinc</keyword>
<sequence length="320" mass="34996">MQKNIHFIRKKHIRSGIDGPNVLLTAGVHGDEYEPMLTALDLVKELPRNLTNGSVTIVTTVNESAYSASTRYGSDGLDLARICPGNLQGTVSEIAAAQISSLIREADYFVDMHTGGLMYDIAPLAGYMLHPSSDILKKQWQMALAYDLPIIWGTDYRPNGRTLSVARDAGVPAIYLEYGGGSGIRWEVVRAYKDGFLNLLKSLGMIDQPVESQPMEKCYWVEDHRTNSGYLQGKMPAPADGIFISEIKLGEIVQKGQRWGKIVDPFNGNSVDVLADISGLAFLKRVIVKVKKGDALGGILPVEKPGIKVVYDNGKVRSSS</sequence>
<dbReference type="InterPro" id="IPR043795">
    <property type="entry name" value="N-alpha-Ac-DABA-like"/>
</dbReference>
<evidence type="ECO:0000313" key="6">
    <source>
        <dbReference type="EMBL" id="TKT88957.1"/>
    </source>
</evidence>
<comment type="cofactor">
    <cofactor evidence="1">
        <name>Zn(2+)</name>
        <dbReference type="ChEBI" id="CHEBI:29105"/>
    </cofactor>
</comment>
<keyword evidence="2" id="KW-0479">Metal-binding</keyword>
<reference evidence="6 7" key="1">
    <citation type="submission" date="2019-05" db="EMBL/GenBank/DDBJ databases">
        <title>Dyadobacter AR-3-8 sp. nov., isolated from arctic soil.</title>
        <authorList>
            <person name="Chaudhary D.K."/>
        </authorList>
    </citation>
    <scope>NUCLEOTIDE SEQUENCE [LARGE SCALE GENOMIC DNA]</scope>
    <source>
        <strain evidence="6 7">AR-3-8</strain>
    </source>
</reference>
<dbReference type="InterPro" id="IPR053138">
    <property type="entry name" value="N-alpha-Ac-DABA_deacetylase"/>
</dbReference>
<dbReference type="PIRSF" id="PIRSF039012">
    <property type="entry name" value="ASP"/>
    <property type="match status" value="1"/>
</dbReference>
<dbReference type="PANTHER" id="PTHR37326">
    <property type="entry name" value="BLL3975 PROTEIN"/>
    <property type="match status" value="1"/>
</dbReference>
<dbReference type="EMBL" id="SZVO01000013">
    <property type="protein sequence ID" value="TKT88957.1"/>
    <property type="molecule type" value="Genomic_DNA"/>
</dbReference>
<dbReference type="Pfam" id="PF24827">
    <property type="entry name" value="AstE_AspA_cat"/>
    <property type="match status" value="1"/>
</dbReference>
<accession>A0A4U6CYS8</accession>
<gene>
    <name evidence="6" type="ORF">FDK13_25355</name>
</gene>